<dbReference type="InterPro" id="IPR050565">
    <property type="entry name" value="LYPA1-2/EST-like"/>
</dbReference>
<dbReference type="Gene3D" id="3.40.50.1820">
    <property type="entry name" value="alpha/beta hydrolase"/>
    <property type="match status" value="1"/>
</dbReference>
<evidence type="ECO:0000256" key="1">
    <source>
        <dbReference type="ARBA" id="ARBA00006499"/>
    </source>
</evidence>
<evidence type="ECO:0000313" key="4">
    <source>
        <dbReference type="EMBL" id="URI11366.1"/>
    </source>
</evidence>
<name>A0ABY4SGL9_AQUTE</name>
<evidence type="ECO:0000313" key="5">
    <source>
        <dbReference type="Proteomes" id="UP001056201"/>
    </source>
</evidence>
<evidence type="ECO:0000256" key="2">
    <source>
        <dbReference type="ARBA" id="ARBA00022801"/>
    </source>
</evidence>
<sequence>MSLLQTIELQTGDAPSASIIVLHGLGADGNDFVPLAQELDLTAVGDVRFIFPQAPTMPVTINGGYVMRAWYDILGADLVRREDEAGLRQSQQQVAALIDRERERGVPAHRIVLGGFSQGCAMSLLTGLRYPERLAGIAGLSGYLPLADTLAAEAHDANRLVPIFLGHGLHDGVVTLARATSTRQALQEAGYDVAWHTYPMQHSVCAQEVRDLNDWLLKVLAR</sequence>
<protein>
    <submittedName>
        <fullName evidence="4">Alpha/beta hydrolase</fullName>
    </submittedName>
</protein>
<gene>
    <name evidence="4" type="ORF">MW290_20690</name>
</gene>
<dbReference type="SUPFAM" id="SSF53474">
    <property type="entry name" value="alpha/beta-Hydrolases"/>
    <property type="match status" value="1"/>
</dbReference>
<dbReference type="Pfam" id="PF02230">
    <property type="entry name" value="Abhydrolase_2"/>
    <property type="match status" value="1"/>
</dbReference>
<organism evidence="4 5">
    <name type="scientific">Aquincola tertiaricarbonis</name>
    <dbReference type="NCBI Taxonomy" id="391953"/>
    <lineage>
        <taxon>Bacteria</taxon>
        <taxon>Pseudomonadati</taxon>
        <taxon>Pseudomonadota</taxon>
        <taxon>Betaproteobacteria</taxon>
        <taxon>Burkholderiales</taxon>
        <taxon>Sphaerotilaceae</taxon>
        <taxon>Aquincola</taxon>
    </lineage>
</organism>
<dbReference type="PANTHER" id="PTHR10655:SF17">
    <property type="entry name" value="LYSOPHOSPHOLIPASE-LIKE PROTEIN 1"/>
    <property type="match status" value="1"/>
</dbReference>
<dbReference type="InterPro" id="IPR003140">
    <property type="entry name" value="PLipase/COase/thioEstase"/>
</dbReference>
<dbReference type="InterPro" id="IPR029058">
    <property type="entry name" value="AB_hydrolase_fold"/>
</dbReference>
<dbReference type="PANTHER" id="PTHR10655">
    <property type="entry name" value="LYSOPHOSPHOLIPASE-RELATED"/>
    <property type="match status" value="1"/>
</dbReference>
<comment type="similarity">
    <text evidence="1">Belongs to the AB hydrolase superfamily. AB hydrolase 2 family.</text>
</comment>
<feature type="domain" description="Phospholipase/carboxylesterase/thioesterase" evidence="3">
    <location>
        <begin position="12"/>
        <end position="218"/>
    </location>
</feature>
<keyword evidence="5" id="KW-1185">Reference proteome</keyword>
<dbReference type="Proteomes" id="UP001056201">
    <property type="component" value="Chromosome 2"/>
</dbReference>
<proteinExistence type="inferred from homology"/>
<evidence type="ECO:0000259" key="3">
    <source>
        <dbReference type="Pfam" id="PF02230"/>
    </source>
</evidence>
<accession>A0ABY4SGL9</accession>
<dbReference type="EMBL" id="CP097636">
    <property type="protein sequence ID" value="URI11366.1"/>
    <property type="molecule type" value="Genomic_DNA"/>
</dbReference>
<keyword evidence="2 4" id="KW-0378">Hydrolase</keyword>
<dbReference type="GO" id="GO:0016787">
    <property type="term" value="F:hydrolase activity"/>
    <property type="evidence" value="ECO:0007669"/>
    <property type="project" value="UniProtKB-KW"/>
</dbReference>
<reference evidence="4" key="1">
    <citation type="submission" date="2022-05" db="EMBL/GenBank/DDBJ databases">
        <title>An RpoN-dependent PEP-CTERM gene is involved in floc formation of an Aquincola tertiaricarbonis strain.</title>
        <authorList>
            <person name="Qiu D."/>
            <person name="Xia M."/>
        </authorList>
    </citation>
    <scope>NUCLEOTIDE SEQUENCE</scope>
    <source>
        <strain evidence="4">RN12</strain>
    </source>
</reference>
<dbReference type="RefSeq" id="WP_250199562.1">
    <property type="nucleotide sequence ID" value="NZ_CP097636.1"/>
</dbReference>